<dbReference type="OrthoDB" id="626167at2759"/>
<reference evidence="6" key="1">
    <citation type="journal article" date="2020" name="Stud. Mycol.">
        <title>101 Dothideomycetes genomes: a test case for predicting lifestyles and emergence of pathogens.</title>
        <authorList>
            <person name="Haridas S."/>
            <person name="Albert R."/>
            <person name="Binder M."/>
            <person name="Bloem J."/>
            <person name="Labutti K."/>
            <person name="Salamov A."/>
            <person name="Andreopoulos B."/>
            <person name="Baker S."/>
            <person name="Barry K."/>
            <person name="Bills G."/>
            <person name="Bluhm B."/>
            <person name="Cannon C."/>
            <person name="Castanera R."/>
            <person name="Culley D."/>
            <person name="Daum C."/>
            <person name="Ezra D."/>
            <person name="Gonzalez J."/>
            <person name="Henrissat B."/>
            <person name="Kuo A."/>
            <person name="Liang C."/>
            <person name="Lipzen A."/>
            <person name="Lutzoni F."/>
            <person name="Magnuson J."/>
            <person name="Mondo S."/>
            <person name="Nolan M."/>
            <person name="Ohm R."/>
            <person name="Pangilinan J."/>
            <person name="Park H.-J."/>
            <person name="Ramirez L."/>
            <person name="Alfaro M."/>
            <person name="Sun H."/>
            <person name="Tritt A."/>
            <person name="Yoshinaga Y."/>
            <person name="Zwiers L.-H."/>
            <person name="Turgeon B."/>
            <person name="Goodwin S."/>
            <person name="Spatafora J."/>
            <person name="Crous P."/>
            <person name="Grigoriev I."/>
        </authorList>
    </citation>
    <scope>NUCLEOTIDE SEQUENCE</scope>
    <source>
        <strain evidence="6">CBS 480.64</strain>
    </source>
</reference>
<dbReference type="AlphaFoldDB" id="A0A6A7C0B0"/>
<dbReference type="InterPro" id="IPR002641">
    <property type="entry name" value="PNPLA_dom"/>
</dbReference>
<feature type="short sequence motif" description="DGA/G" evidence="4">
    <location>
        <begin position="251"/>
        <end position="253"/>
    </location>
</feature>
<sequence length="351" mass="39409">MISQDEQTQNDYIHTLSQSSREVKNLEYWASHIEDPWLPAILSLDYGGIRSCSTLLILESLMHEIWEAEQKHGGLAEGITEKDLLPCHYFDFMYGTSTGGLIAIFLSRLRRPISEALFFSRRVAHDTLTKKRSIIPLGTKYYPQPLERAFKNIIAQHCPNHPNCTGESDPFLWPTQGYPFNPTNPRVSQTACRVTKGKDFINTCIFRSFPCQIFPREKAADELPIWKVALATTATLFYLPAVSHNGSLYQDGAPSESNPSFSAYGDFHTLYGNTKPALLLSLGAGVPDAGLCIPPGLGFLLKEVRLRSRCRRMFSCGAIGWRNYLIRRGRIGGCVFVQMGRRGIRGSILWG</sequence>
<dbReference type="GO" id="GO:0016020">
    <property type="term" value="C:membrane"/>
    <property type="evidence" value="ECO:0007669"/>
    <property type="project" value="TreeGrafter"/>
</dbReference>
<feature type="active site" description="Nucleophile" evidence="4">
    <location>
        <position position="97"/>
    </location>
</feature>
<evidence type="ECO:0000313" key="7">
    <source>
        <dbReference type="Proteomes" id="UP000799421"/>
    </source>
</evidence>
<feature type="domain" description="PNPLA" evidence="5">
    <location>
        <begin position="42"/>
        <end position="264"/>
    </location>
</feature>
<dbReference type="GO" id="GO:0046486">
    <property type="term" value="P:glycerolipid metabolic process"/>
    <property type="evidence" value="ECO:0007669"/>
    <property type="project" value="UniProtKB-ARBA"/>
</dbReference>
<feature type="active site" description="Proton acceptor" evidence="4">
    <location>
        <position position="251"/>
    </location>
</feature>
<evidence type="ECO:0000313" key="6">
    <source>
        <dbReference type="EMBL" id="KAF2860429.1"/>
    </source>
</evidence>
<organism evidence="6 7">
    <name type="scientific">Piedraia hortae CBS 480.64</name>
    <dbReference type="NCBI Taxonomy" id="1314780"/>
    <lineage>
        <taxon>Eukaryota</taxon>
        <taxon>Fungi</taxon>
        <taxon>Dikarya</taxon>
        <taxon>Ascomycota</taxon>
        <taxon>Pezizomycotina</taxon>
        <taxon>Dothideomycetes</taxon>
        <taxon>Dothideomycetidae</taxon>
        <taxon>Capnodiales</taxon>
        <taxon>Piedraiaceae</taxon>
        <taxon>Piedraia</taxon>
    </lineage>
</organism>
<evidence type="ECO:0000259" key="5">
    <source>
        <dbReference type="PROSITE" id="PS51635"/>
    </source>
</evidence>
<protein>
    <submittedName>
        <fullName evidence="6">FabD/lysophospholipase-like protein</fullName>
    </submittedName>
</protein>
<keyword evidence="2 4" id="KW-0442">Lipid degradation</keyword>
<evidence type="ECO:0000256" key="2">
    <source>
        <dbReference type="ARBA" id="ARBA00022963"/>
    </source>
</evidence>
<keyword evidence="7" id="KW-1185">Reference proteome</keyword>
<dbReference type="PROSITE" id="PS51635">
    <property type="entry name" value="PNPLA"/>
    <property type="match status" value="1"/>
</dbReference>
<dbReference type="SUPFAM" id="SSF52151">
    <property type="entry name" value="FabD/lysophospholipase-like"/>
    <property type="match status" value="1"/>
</dbReference>
<dbReference type="PANTHER" id="PTHR24185">
    <property type="entry name" value="CALCIUM-INDEPENDENT PHOSPHOLIPASE A2-GAMMA"/>
    <property type="match status" value="1"/>
</dbReference>
<evidence type="ECO:0000256" key="1">
    <source>
        <dbReference type="ARBA" id="ARBA00022801"/>
    </source>
</evidence>
<name>A0A6A7C0B0_9PEZI</name>
<dbReference type="Pfam" id="PF01734">
    <property type="entry name" value="Patatin"/>
    <property type="match status" value="1"/>
</dbReference>
<dbReference type="Gene3D" id="3.40.1090.10">
    <property type="entry name" value="Cytosolic phospholipase A2 catalytic domain"/>
    <property type="match status" value="1"/>
</dbReference>
<dbReference type="GO" id="GO:0047499">
    <property type="term" value="F:calcium-independent phospholipase A2 activity"/>
    <property type="evidence" value="ECO:0007669"/>
    <property type="project" value="TreeGrafter"/>
</dbReference>
<accession>A0A6A7C0B0</accession>
<evidence type="ECO:0000256" key="3">
    <source>
        <dbReference type="ARBA" id="ARBA00023098"/>
    </source>
</evidence>
<evidence type="ECO:0000256" key="4">
    <source>
        <dbReference type="PROSITE-ProRule" id="PRU01161"/>
    </source>
</evidence>
<dbReference type="GO" id="GO:0016042">
    <property type="term" value="P:lipid catabolic process"/>
    <property type="evidence" value="ECO:0007669"/>
    <property type="project" value="UniProtKB-UniRule"/>
</dbReference>
<comment type="caution">
    <text evidence="4">Lacks conserved residue(s) required for the propagation of feature annotation.</text>
</comment>
<feature type="short sequence motif" description="GXSXG" evidence="4">
    <location>
        <begin position="95"/>
        <end position="99"/>
    </location>
</feature>
<dbReference type="EMBL" id="MU005981">
    <property type="protein sequence ID" value="KAF2860429.1"/>
    <property type="molecule type" value="Genomic_DNA"/>
</dbReference>
<dbReference type="InterPro" id="IPR016035">
    <property type="entry name" value="Acyl_Trfase/lysoPLipase"/>
</dbReference>
<dbReference type="Proteomes" id="UP000799421">
    <property type="component" value="Unassembled WGS sequence"/>
</dbReference>
<keyword evidence="3 4" id="KW-0443">Lipid metabolism</keyword>
<dbReference type="PANTHER" id="PTHR24185:SF1">
    <property type="entry name" value="CALCIUM-INDEPENDENT PHOSPHOLIPASE A2-GAMMA"/>
    <property type="match status" value="1"/>
</dbReference>
<dbReference type="GO" id="GO:0019369">
    <property type="term" value="P:arachidonate metabolic process"/>
    <property type="evidence" value="ECO:0007669"/>
    <property type="project" value="TreeGrafter"/>
</dbReference>
<keyword evidence="1 4" id="KW-0378">Hydrolase</keyword>
<proteinExistence type="predicted"/>
<gene>
    <name evidence="6" type="ORF">K470DRAFT_257868</name>
</gene>